<dbReference type="Pfam" id="PF14316">
    <property type="entry name" value="DUF4381"/>
    <property type="match status" value="1"/>
</dbReference>
<reference evidence="2 3" key="1">
    <citation type="submission" date="2017-10" db="EMBL/GenBank/DDBJ databases">
        <authorList>
            <person name="Banno H."/>
            <person name="Chua N.-H."/>
        </authorList>
    </citation>
    <scope>NUCLEOTIDE SEQUENCE [LARGE SCALE GENOMIC DNA]</scope>
    <source>
        <strain evidence="2">Vibrio tapetis CECT4600</strain>
    </source>
</reference>
<dbReference type="InterPro" id="IPR025489">
    <property type="entry name" value="DUF4381"/>
</dbReference>
<evidence type="ECO:0008006" key="4">
    <source>
        <dbReference type="Google" id="ProtNLM"/>
    </source>
</evidence>
<evidence type="ECO:0000256" key="1">
    <source>
        <dbReference type="SAM" id="Phobius"/>
    </source>
</evidence>
<proteinExistence type="predicted"/>
<dbReference type="Proteomes" id="UP000235828">
    <property type="component" value="Chromosome B"/>
</dbReference>
<accession>A0A2N8ZIR1</accession>
<protein>
    <recommendedName>
        <fullName evidence="4">DUF4381 domain-containing protein</fullName>
    </recommendedName>
</protein>
<keyword evidence="3" id="KW-1185">Reference proteome</keyword>
<keyword evidence="1" id="KW-0472">Membrane</keyword>
<dbReference type="OrthoDB" id="6398942at2"/>
<dbReference type="EMBL" id="LT960612">
    <property type="protein sequence ID" value="SON51771.1"/>
    <property type="molecule type" value="Genomic_DNA"/>
</dbReference>
<organism evidence="2 3">
    <name type="scientific">Vibrio tapetis subsp. tapetis</name>
    <dbReference type="NCBI Taxonomy" id="1671868"/>
    <lineage>
        <taxon>Bacteria</taxon>
        <taxon>Pseudomonadati</taxon>
        <taxon>Pseudomonadota</taxon>
        <taxon>Gammaproteobacteria</taxon>
        <taxon>Vibrionales</taxon>
        <taxon>Vibrionaceae</taxon>
        <taxon>Vibrio</taxon>
    </lineage>
</organism>
<name>A0A2N8ZIR1_9VIBR</name>
<sequence>MIDHRPPSTYLLRELNDVEVALDVSFIPQTLGWKILACTALVVLGWFAFKLAKRQWQNRYRIEATQALLSMHLKTDDAAYRTFSVLKRVLCYLNREHAPLHGTAFLRQLDHMMLPEGDRRDDLKSTSFRFNSDLGQRWVTSLINPNEKLEQHELEQIITQGVHWIKVHQVRGKLNDV</sequence>
<evidence type="ECO:0000313" key="2">
    <source>
        <dbReference type="EMBL" id="SON51771.1"/>
    </source>
</evidence>
<feature type="transmembrane region" description="Helical" evidence="1">
    <location>
        <begin position="31"/>
        <end position="49"/>
    </location>
</feature>
<evidence type="ECO:0000313" key="3">
    <source>
        <dbReference type="Proteomes" id="UP000235828"/>
    </source>
</evidence>
<dbReference type="RefSeq" id="WP_102524163.1">
    <property type="nucleotide sequence ID" value="NZ_LT960612.1"/>
</dbReference>
<keyword evidence="1" id="KW-0812">Transmembrane</keyword>
<gene>
    <name evidence="2" type="ORF">VTAP4600_B0160</name>
</gene>
<keyword evidence="1" id="KW-1133">Transmembrane helix</keyword>
<dbReference type="AlphaFoldDB" id="A0A2N8ZIR1"/>
<dbReference type="KEGG" id="vta:B0160"/>